<proteinExistence type="predicted"/>
<dbReference type="NCBIfam" id="TIGR01200">
    <property type="entry name" value="GLPGLI"/>
    <property type="match status" value="1"/>
</dbReference>
<sequence length="283" mass="33378">MKKIFFLLPFLSLVLTDSYAQFSMLDPRFSDDFIIPENYWEPKDTLANHVDFVCIFEYNVVDTVLHEARNYNLILQCSDTVATFSDFYDYKEDSLITAHHRKITVGEYRPIFNQAMRESSNYNYCLFYKRNFYRRNDSFIGRSFYYEESLPKWDWKLYEETRRVCGYVCHKAVAKHAGRIWTAWYTEEIPSNAGPWLLYGLPGLILAATDNTGTHSFEAISLQKPALPQLLWKKKTIKQTRSYSLKSEYNQAFHASSLFEAAGVVSDTKFEDKRRFYNPLELE</sequence>
<comment type="caution">
    <text evidence="2">The sequence shown here is derived from an EMBL/GenBank/DDBJ whole genome shotgun (WGS) entry which is preliminary data.</text>
</comment>
<keyword evidence="1" id="KW-0732">Signal</keyword>
<name>A0A929RV40_9BACT</name>
<dbReference type="InterPro" id="IPR005901">
    <property type="entry name" value="GLPGLI"/>
</dbReference>
<dbReference type="EMBL" id="JABZGR010000003">
    <property type="protein sequence ID" value="MBF0969780.1"/>
    <property type="molecule type" value="Genomic_DNA"/>
</dbReference>
<accession>A0A929RV40</accession>
<dbReference type="RefSeq" id="WP_296088230.1">
    <property type="nucleotide sequence ID" value="NZ_CAUSTY010000004.1"/>
</dbReference>
<dbReference type="AlphaFoldDB" id="A0A929RV40"/>
<evidence type="ECO:0000313" key="2">
    <source>
        <dbReference type="EMBL" id="MBF0969780.1"/>
    </source>
</evidence>
<evidence type="ECO:0000313" key="3">
    <source>
        <dbReference type="Proteomes" id="UP000704068"/>
    </source>
</evidence>
<reference evidence="2" key="1">
    <citation type="submission" date="2020-04" db="EMBL/GenBank/DDBJ databases">
        <title>Deep metagenomics examines the oral microbiome during advanced dental caries in children, revealing novel taxa and co-occurrences with host molecules.</title>
        <authorList>
            <person name="Baker J.L."/>
            <person name="Morton J.T."/>
            <person name="Dinis M."/>
            <person name="Alvarez R."/>
            <person name="Tran N.C."/>
            <person name="Knight R."/>
            <person name="Edlund A."/>
        </authorList>
    </citation>
    <scope>NUCLEOTIDE SEQUENCE</scope>
    <source>
        <strain evidence="2">JCVI_34_bin.1</strain>
    </source>
</reference>
<organism evidence="2 3">
    <name type="scientific">Alloprevotella tannerae</name>
    <dbReference type="NCBI Taxonomy" id="76122"/>
    <lineage>
        <taxon>Bacteria</taxon>
        <taxon>Pseudomonadati</taxon>
        <taxon>Bacteroidota</taxon>
        <taxon>Bacteroidia</taxon>
        <taxon>Bacteroidales</taxon>
        <taxon>Prevotellaceae</taxon>
        <taxon>Alloprevotella</taxon>
    </lineage>
</organism>
<feature type="chain" id="PRO_5038130103" evidence="1">
    <location>
        <begin position="21"/>
        <end position="283"/>
    </location>
</feature>
<gene>
    <name evidence="2" type="ORF">HXK21_01875</name>
</gene>
<dbReference type="Proteomes" id="UP000704068">
    <property type="component" value="Unassembled WGS sequence"/>
</dbReference>
<protein>
    <submittedName>
        <fullName evidence="2">GLPGLI family protein</fullName>
    </submittedName>
</protein>
<feature type="signal peptide" evidence="1">
    <location>
        <begin position="1"/>
        <end position="20"/>
    </location>
</feature>
<evidence type="ECO:0000256" key="1">
    <source>
        <dbReference type="SAM" id="SignalP"/>
    </source>
</evidence>
<dbReference type="Pfam" id="PF22252">
    <property type="entry name" value="PNGase_F-II_N"/>
    <property type="match status" value="1"/>
</dbReference>